<dbReference type="SUPFAM" id="SSF52540">
    <property type="entry name" value="P-loop containing nucleoside triphosphate hydrolases"/>
    <property type="match status" value="1"/>
</dbReference>
<reference evidence="3 4" key="1">
    <citation type="submission" date="2018-12" db="EMBL/GenBank/DDBJ databases">
        <title>Complete genome sequence of Flaviflexus salsibiostraticola KCTC 33148.</title>
        <authorList>
            <person name="Bae J.-W."/>
        </authorList>
    </citation>
    <scope>NUCLEOTIDE SEQUENCE [LARGE SCALE GENOMIC DNA]</scope>
    <source>
        <strain evidence="3 4">KCTC 33148</strain>
    </source>
</reference>
<evidence type="ECO:0000256" key="1">
    <source>
        <dbReference type="SAM" id="MobiDB-lite"/>
    </source>
</evidence>
<dbReference type="AlphaFoldDB" id="A0A3S8Z741"/>
<dbReference type="EMBL" id="CP034438">
    <property type="protein sequence ID" value="AZN29341.1"/>
    <property type="molecule type" value="Genomic_DNA"/>
</dbReference>
<keyword evidence="4" id="KW-1185">Reference proteome</keyword>
<dbReference type="Pfam" id="PF13175">
    <property type="entry name" value="AAA_15"/>
    <property type="match status" value="2"/>
</dbReference>
<dbReference type="InterPro" id="IPR027417">
    <property type="entry name" value="P-loop_NTPase"/>
</dbReference>
<dbReference type="InterPro" id="IPR051396">
    <property type="entry name" value="Bact_Antivir_Def_Nuclease"/>
</dbReference>
<name>A0A3S8Z741_9ACTO</name>
<protein>
    <submittedName>
        <fullName evidence="3">DUF2813 domain-containing protein</fullName>
    </submittedName>
</protein>
<proteinExistence type="predicted"/>
<feature type="compositionally biased region" description="Low complexity" evidence="1">
    <location>
        <begin position="608"/>
        <end position="619"/>
    </location>
</feature>
<organism evidence="3 4">
    <name type="scientific">Flaviflexus salsibiostraticola</name>
    <dbReference type="NCBI Taxonomy" id="1282737"/>
    <lineage>
        <taxon>Bacteria</taxon>
        <taxon>Bacillati</taxon>
        <taxon>Actinomycetota</taxon>
        <taxon>Actinomycetes</taxon>
        <taxon>Actinomycetales</taxon>
        <taxon>Actinomycetaceae</taxon>
        <taxon>Flaviflexus</taxon>
    </lineage>
</organism>
<evidence type="ECO:0000259" key="2">
    <source>
        <dbReference type="Pfam" id="PF13175"/>
    </source>
</evidence>
<feature type="region of interest" description="Disordered" evidence="1">
    <location>
        <begin position="600"/>
        <end position="619"/>
    </location>
</feature>
<dbReference type="PANTHER" id="PTHR43581:SF4">
    <property type="entry name" value="ATP_GTP PHOSPHATASE"/>
    <property type="match status" value="1"/>
</dbReference>
<accession>A0A3S8Z741</accession>
<dbReference type="RefSeq" id="WP_126038914.1">
    <property type="nucleotide sequence ID" value="NZ_CP034438.1"/>
</dbReference>
<feature type="domain" description="Endonuclease GajA/Old nuclease/RecF-like AAA" evidence="2">
    <location>
        <begin position="1"/>
        <end position="49"/>
    </location>
</feature>
<dbReference type="InterPro" id="IPR041685">
    <property type="entry name" value="AAA_GajA/Old/RecF-like"/>
</dbReference>
<dbReference type="Gene3D" id="3.40.50.300">
    <property type="entry name" value="P-loop containing nucleotide triphosphate hydrolases"/>
    <property type="match status" value="2"/>
</dbReference>
<dbReference type="KEGG" id="fsl:EJO69_02750"/>
<dbReference type="PANTHER" id="PTHR43581">
    <property type="entry name" value="ATP/GTP PHOSPHATASE"/>
    <property type="match status" value="1"/>
</dbReference>
<dbReference type="OrthoDB" id="3237462at2"/>
<evidence type="ECO:0000313" key="4">
    <source>
        <dbReference type="Proteomes" id="UP000270021"/>
    </source>
</evidence>
<gene>
    <name evidence="3" type="ORF">EJO69_02750</name>
</gene>
<evidence type="ECO:0000313" key="3">
    <source>
        <dbReference type="EMBL" id="AZN29341.1"/>
    </source>
</evidence>
<sequence length="619" mass="69282">MRVRKLEIENFRGITEGRVVFQQHTLLVGGNNIGKSTVCEALEVVLGPERLYRRPVIDEHDFSHGDYLGDEGGPREIRVRAVLTDLSDEQLRRFFQHVRRWDDEALSFIDEEPDSLQSADGDGIVWALPVIFIGRYDREEDDFIGDTFFDHPLPGFDELDEDERASLGAGRAQFSRAHKRLCGFIFLRALRTGSRALSLQRGSLLDTILRLGGEGAAEMWRDALGALQDLDPAIGEIEQLKVIRENIRTRLGKFVNLAPGEDSAAFFASDLTREHLREVVRLFVATQPSNHSVPFAKQGTGSINLLVFALLTIIADLKEDQSVIFVMEEPEIALPPHTQRRVTKYVVQQMGQSIVTSHSPYVIEQFDPENVVILSRDGDTVSGAPIDTASVKPKTYRTQRRQFAEAILSRAVFVLEGQTEMVTVHAVSSALERFRDDYSHVDLTGVTLFNAGNDREVPRYAPIFKALGKRVYGMRDKLNAPDAADATENIKSFDEFWESPETGIEQILVKQVPTRVLRSFLDEVVRRDDYPSSHPYVADQVADGDLAELAAKVLKARKGDAFGFGYTGTLIEQCETEAELPAFIRDALLIINEQLQDQPELILDDDTSAPTADAAEPEE</sequence>
<dbReference type="Proteomes" id="UP000270021">
    <property type="component" value="Chromosome"/>
</dbReference>
<feature type="domain" description="Endonuclease GajA/Old nuclease/RecF-like AAA" evidence="2">
    <location>
        <begin position="269"/>
        <end position="363"/>
    </location>
</feature>